<dbReference type="AlphaFoldDB" id="A0A9P9WQX6"/>
<dbReference type="PANTHER" id="PTHR34065">
    <property type="entry name" value="CELL DIVISION CONTROL PROTEIN 14"/>
    <property type="match status" value="1"/>
</dbReference>
<feature type="region of interest" description="Disordered" evidence="1">
    <location>
        <begin position="281"/>
        <end position="312"/>
    </location>
</feature>
<protein>
    <recommendedName>
        <fullName evidence="4">Cell division control protein 14</fullName>
    </recommendedName>
</protein>
<dbReference type="Proteomes" id="UP000829685">
    <property type="component" value="Unassembled WGS sequence"/>
</dbReference>
<evidence type="ECO:0000313" key="2">
    <source>
        <dbReference type="EMBL" id="KAI1875314.1"/>
    </source>
</evidence>
<keyword evidence="3" id="KW-1185">Reference proteome</keyword>
<dbReference type="Pfam" id="PF08045">
    <property type="entry name" value="CDC14"/>
    <property type="match status" value="1"/>
</dbReference>
<comment type="caution">
    <text evidence="2">The sequence shown here is derived from an EMBL/GenBank/DDBJ whole genome shotgun (WGS) entry which is preliminary data.</text>
</comment>
<dbReference type="InterPro" id="IPR012535">
    <property type="entry name" value="Cell_div_Cdc14"/>
</dbReference>
<feature type="compositionally biased region" description="Basic and acidic residues" evidence="1">
    <location>
        <begin position="293"/>
        <end position="312"/>
    </location>
</feature>
<sequence>MAIRDTSWHLHSPGKLRLTPRFSGPGSKSPPFPAGCIATAATYAQYAFDHLSSYDGAKIRKGLRQVEGLLATICLSKKDDDRDPGGGGLLFDDDEPPRSPTSPKNLAEISEDPAFEQFFKLQEGFEWNVALRLVNALDRLLAKGNDGQNDLLILSALDLIQGTLLLHPPSKILFSREMYMNLLLDLLEPDFCPAIMGATLLTLVVALIDTPQNTRTFERLDGLLTISSLFRSRGTSRDVKKKCVEFLYFYLMPEVPSIPSASATDSMPALLQRSPSKLAKAFSGNGSGGEGGGRARSDSDSIHTRSQEEKQHMLARHLNSVDDLVRDLQGNTLFGGAVS</sequence>
<organism evidence="2 3">
    <name type="scientific">Neoarthrinium moseri</name>
    <dbReference type="NCBI Taxonomy" id="1658444"/>
    <lineage>
        <taxon>Eukaryota</taxon>
        <taxon>Fungi</taxon>
        <taxon>Dikarya</taxon>
        <taxon>Ascomycota</taxon>
        <taxon>Pezizomycotina</taxon>
        <taxon>Sordariomycetes</taxon>
        <taxon>Xylariomycetidae</taxon>
        <taxon>Amphisphaeriales</taxon>
        <taxon>Apiosporaceae</taxon>
        <taxon>Neoarthrinium</taxon>
    </lineage>
</organism>
<evidence type="ECO:0000313" key="3">
    <source>
        <dbReference type="Proteomes" id="UP000829685"/>
    </source>
</evidence>
<proteinExistence type="predicted"/>
<dbReference type="PANTHER" id="PTHR34065:SF1">
    <property type="entry name" value="CELL DIVISION CONTROL PROTEIN 14"/>
    <property type="match status" value="1"/>
</dbReference>
<reference evidence="2" key="1">
    <citation type="submission" date="2021-03" db="EMBL/GenBank/DDBJ databases">
        <title>Revisited historic fungal species revealed as producer of novel bioactive compounds through whole genome sequencing and comparative genomics.</title>
        <authorList>
            <person name="Vignolle G.A."/>
            <person name="Hochenegger N."/>
            <person name="Mach R.L."/>
            <person name="Mach-Aigner A.R."/>
            <person name="Javad Rahimi M."/>
            <person name="Salim K.A."/>
            <person name="Chan C.M."/>
            <person name="Lim L.B.L."/>
            <person name="Cai F."/>
            <person name="Druzhinina I.S."/>
            <person name="U'Ren J.M."/>
            <person name="Derntl C."/>
        </authorList>
    </citation>
    <scope>NUCLEOTIDE SEQUENCE</scope>
    <source>
        <strain evidence="2">TUCIM 5799</strain>
    </source>
</reference>
<name>A0A9P9WQX6_9PEZI</name>
<gene>
    <name evidence="2" type="ORF">JX265_004372</name>
</gene>
<accession>A0A9P9WQX6</accession>
<evidence type="ECO:0000256" key="1">
    <source>
        <dbReference type="SAM" id="MobiDB-lite"/>
    </source>
</evidence>
<dbReference type="EMBL" id="JAFIMR010000008">
    <property type="protein sequence ID" value="KAI1875314.1"/>
    <property type="molecule type" value="Genomic_DNA"/>
</dbReference>
<evidence type="ECO:0008006" key="4">
    <source>
        <dbReference type="Google" id="ProtNLM"/>
    </source>
</evidence>
<feature type="region of interest" description="Disordered" evidence="1">
    <location>
        <begin position="84"/>
        <end position="106"/>
    </location>
</feature>